<dbReference type="Gene3D" id="1.10.10.1110">
    <property type="entry name" value="Methyltransferase PG1098, N-terminal domain"/>
    <property type="match status" value="1"/>
</dbReference>
<feature type="domain" description="PG-1098 ferredoxin-like" evidence="2">
    <location>
        <begin position="280"/>
        <end position="323"/>
    </location>
</feature>
<dbReference type="CDD" id="cd02440">
    <property type="entry name" value="AdoMet_MTases"/>
    <property type="match status" value="1"/>
</dbReference>
<comment type="caution">
    <text evidence="3">The sequence shown here is derived from an EMBL/GenBank/DDBJ whole genome shotgun (WGS) entry which is preliminary data.</text>
</comment>
<proteinExistence type="predicted"/>
<dbReference type="SUPFAM" id="SSF53335">
    <property type="entry name" value="S-adenosyl-L-methionine-dependent methyltransferases"/>
    <property type="match status" value="1"/>
</dbReference>
<dbReference type="Pfam" id="PF18096">
    <property type="entry name" value="Thump_like"/>
    <property type="match status" value="1"/>
</dbReference>
<keyword evidence="4" id="KW-1185">Reference proteome</keyword>
<gene>
    <name evidence="3" type="ORF">T231_07065</name>
</gene>
<dbReference type="AlphaFoldDB" id="W2CS32"/>
<dbReference type="InterPro" id="IPR054168">
    <property type="entry name" value="PG_1098_Fer"/>
</dbReference>
<evidence type="ECO:0000259" key="1">
    <source>
        <dbReference type="Pfam" id="PF18096"/>
    </source>
</evidence>
<evidence type="ECO:0000313" key="3">
    <source>
        <dbReference type="EMBL" id="ETK10034.1"/>
    </source>
</evidence>
<dbReference type="InterPro" id="IPR041497">
    <property type="entry name" value="Thump-like"/>
</dbReference>
<dbReference type="EMBL" id="AYYD01000926">
    <property type="protein sequence ID" value="ETK10034.1"/>
    <property type="molecule type" value="Genomic_DNA"/>
</dbReference>
<name>W2CS32_9BACT</name>
<dbReference type="Pfam" id="PF22013">
    <property type="entry name" value="PG_1098_Fer"/>
    <property type="match status" value="1"/>
</dbReference>
<keyword evidence="3" id="KW-0489">Methyltransferase</keyword>
<organism evidence="3 4">
    <name type="scientific">Tannerella sp. oral taxon BU063 isolate Cell 6/7/9</name>
    <dbReference type="NCBI Taxonomy" id="1411021"/>
    <lineage>
        <taxon>Bacteria</taxon>
        <taxon>Pseudomonadati</taxon>
        <taxon>Bacteroidota</taxon>
        <taxon>Bacteroidia</taxon>
        <taxon>Bacteroidales</taxon>
        <taxon>Tannerellaceae</taxon>
        <taxon>Tannerella</taxon>
    </lineage>
</organism>
<dbReference type="Gene3D" id="3.40.50.150">
    <property type="entry name" value="Vaccinia Virus protein VP39"/>
    <property type="match status" value="1"/>
</dbReference>
<dbReference type="InterPro" id="IPR029063">
    <property type="entry name" value="SAM-dependent_MTases_sf"/>
</dbReference>
<dbReference type="GO" id="GO:0008168">
    <property type="term" value="F:methyltransferase activity"/>
    <property type="evidence" value="ECO:0007669"/>
    <property type="project" value="UniProtKB-KW"/>
</dbReference>
<sequence>MELSADIRQFIADHAADDTRSLLLAAARYPRVDVPFAVIQIESHRRIREKLPRWFAARDRLVFPSRRSVEQCSSEAAARYKQRLIEGAVDSLCDLTGGLGVDTASLAERVARVIYVECDGPTFEAAMHNFSALGLDNVTGLHASAEDALRTLPPVDICYIDPSRRDGCDRRLFALADCSPDLEQLLPTILSKAPTLIAKLSPMLDWQHTLARLPGTSDIHVLAVRGECKELTFVVRRAHAAPPMIHCVHLTADGGEQVFRFTPDEERAAPSAVTASVSSFLYEPNAAILKAGAFRLVAQRMGLGKLHTDSHLYTSSTEVTDFPGRRFRVDEVQPFGRQLSRVMARTVPRANIAVRNFPLSPDALRARLRIADGGDVYLFATTLADGRRVVIRCTRIG</sequence>
<reference evidence="3 4" key="1">
    <citation type="submission" date="2013-11" db="EMBL/GenBank/DDBJ databases">
        <title>Single cell genomics of uncultured Tannerella BU063 (oral taxon 286).</title>
        <authorList>
            <person name="Beall C.J."/>
            <person name="Campbell A.G."/>
            <person name="Griffen A.L."/>
            <person name="Podar M."/>
            <person name="Leys E.J."/>
        </authorList>
    </citation>
    <scope>NUCLEOTIDE SEQUENCE [LARGE SCALE GENOMIC DNA]</scope>
    <source>
        <strain evidence="3">Cell 6/7/9</strain>
    </source>
</reference>
<keyword evidence="3" id="KW-0808">Transferase</keyword>
<dbReference type="PATRIC" id="fig|1411021.3.peg.730"/>
<evidence type="ECO:0000259" key="2">
    <source>
        <dbReference type="Pfam" id="PF22013"/>
    </source>
</evidence>
<protein>
    <submittedName>
        <fullName evidence="3">SAM-dependent methyltransferase</fullName>
    </submittedName>
</protein>
<accession>W2CS32</accession>
<dbReference type="GO" id="GO:0032259">
    <property type="term" value="P:methylation"/>
    <property type="evidence" value="ECO:0007669"/>
    <property type="project" value="UniProtKB-KW"/>
</dbReference>
<evidence type="ECO:0000313" key="4">
    <source>
        <dbReference type="Proteomes" id="UP000018874"/>
    </source>
</evidence>
<feature type="domain" description="THUMP-like" evidence="1">
    <location>
        <begin position="324"/>
        <end position="395"/>
    </location>
</feature>
<dbReference type="Proteomes" id="UP000018874">
    <property type="component" value="Unassembled WGS sequence"/>
</dbReference>